<reference evidence="1 2" key="1">
    <citation type="submission" date="2021-06" db="EMBL/GenBank/DDBJ databases">
        <authorList>
            <person name="Palmer J.M."/>
        </authorList>
    </citation>
    <scope>NUCLEOTIDE SEQUENCE [LARGE SCALE GENOMIC DNA]</scope>
    <source>
        <strain evidence="1 2">XR_2019</strain>
        <tissue evidence="1">Muscle</tissue>
    </source>
</reference>
<name>A0ABV0VQC0_9TELE</name>
<protein>
    <submittedName>
        <fullName evidence="1">Uncharacterized protein</fullName>
    </submittedName>
</protein>
<dbReference type="EMBL" id="JAHRIM010003591">
    <property type="protein sequence ID" value="MEQ2259427.1"/>
    <property type="molecule type" value="Genomic_DNA"/>
</dbReference>
<accession>A0ABV0VQC0</accession>
<sequence length="84" mass="9712">MGSYRAKLRGRHLVFPELEVNSLKKQRLNENVSSKGIKKPKKAEVNYLPQLPLGETQATLEKERRDGLLFSLKLRLKRSSDKLH</sequence>
<keyword evidence="2" id="KW-1185">Reference proteome</keyword>
<organism evidence="1 2">
    <name type="scientific">Xenotaenia resolanae</name>
    <dbReference type="NCBI Taxonomy" id="208358"/>
    <lineage>
        <taxon>Eukaryota</taxon>
        <taxon>Metazoa</taxon>
        <taxon>Chordata</taxon>
        <taxon>Craniata</taxon>
        <taxon>Vertebrata</taxon>
        <taxon>Euteleostomi</taxon>
        <taxon>Actinopterygii</taxon>
        <taxon>Neopterygii</taxon>
        <taxon>Teleostei</taxon>
        <taxon>Neoteleostei</taxon>
        <taxon>Acanthomorphata</taxon>
        <taxon>Ovalentaria</taxon>
        <taxon>Atherinomorphae</taxon>
        <taxon>Cyprinodontiformes</taxon>
        <taxon>Goodeidae</taxon>
        <taxon>Xenotaenia</taxon>
    </lineage>
</organism>
<evidence type="ECO:0000313" key="2">
    <source>
        <dbReference type="Proteomes" id="UP001444071"/>
    </source>
</evidence>
<dbReference type="Proteomes" id="UP001444071">
    <property type="component" value="Unassembled WGS sequence"/>
</dbReference>
<gene>
    <name evidence="1" type="ORF">XENORESO_011613</name>
</gene>
<proteinExistence type="predicted"/>
<evidence type="ECO:0000313" key="1">
    <source>
        <dbReference type="EMBL" id="MEQ2259427.1"/>
    </source>
</evidence>
<comment type="caution">
    <text evidence="1">The sequence shown here is derived from an EMBL/GenBank/DDBJ whole genome shotgun (WGS) entry which is preliminary data.</text>
</comment>